<evidence type="ECO:0000256" key="3">
    <source>
        <dbReference type="ARBA" id="ARBA00012621"/>
    </source>
</evidence>
<dbReference type="InterPro" id="IPR038107">
    <property type="entry name" value="Glycos_transf_N_sf"/>
</dbReference>
<evidence type="ECO:0000256" key="7">
    <source>
        <dbReference type="ARBA" id="ARBA00049183"/>
    </source>
</evidence>
<comment type="pathway">
    <text evidence="2 8">Bacterial outer membrane biogenesis; LPS core biosynthesis.</text>
</comment>
<gene>
    <name evidence="10" type="ORF">LNKW23_10140</name>
</gene>
<keyword evidence="5 8" id="KW-0808">Transferase</keyword>
<sequence>MRVSVFLPLYLAASVLADPLARRLLARRAARGKEDIARLGERLGSPGLPRPEGRLVWLHGASVGEAASALPLIEALLAADPALEVLLTTGTRSAAEAIGPRLPARARHQYAPVDTRAAVRGFLSHWRPDLAIWLESEFWPRLMLETARAGTPMALVNARVSAASARAWGRARGMAARILGLYALVLTQDEASAARLAGLGVAPERISAGGNLKGAVVPPAPPPQALAEARAALAGRRVWLAASTHEGEEAAVAAAQQALPEDVLAILAPRHPERGDAVAGLLAEAGLATARRSAGEAPGPATRVWLADTLGEMGLWYALAPVVFVGGSLAPRGGHTPFEPAAFGAAILHGPDTANFAPAYAALAEAGGAEPVDGAPALARAVARLLEDDGARGAMAAAAGRVRRELTPDLAALAARLLALAAR</sequence>
<keyword evidence="8" id="KW-0448">Lipopolysaccharide biosynthesis</keyword>
<evidence type="ECO:0000256" key="5">
    <source>
        <dbReference type="ARBA" id="ARBA00022679"/>
    </source>
</evidence>
<evidence type="ECO:0000256" key="1">
    <source>
        <dbReference type="ARBA" id="ARBA00003394"/>
    </source>
</evidence>
<dbReference type="SUPFAM" id="SSF53756">
    <property type="entry name" value="UDP-Glycosyltransferase/glycogen phosphorylase"/>
    <property type="match status" value="1"/>
</dbReference>
<feature type="domain" description="3-deoxy-D-manno-octulosonic-acid transferase N-terminal" evidence="9">
    <location>
        <begin position="38"/>
        <end position="213"/>
    </location>
</feature>
<evidence type="ECO:0000313" key="10">
    <source>
        <dbReference type="EMBL" id="GMG81801.1"/>
    </source>
</evidence>
<comment type="caution">
    <text evidence="10">The sequence shown here is derived from an EMBL/GenBank/DDBJ whole genome shotgun (WGS) entry which is preliminary data.</text>
</comment>
<evidence type="ECO:0000256" key="2">
    <source>
        <dbReference type="ARBA" id="ARBA00004713"/>
    </source>
</evidence>
<dbReference type="PANTHER" id="PTHR42755">
    <property type="entry name" value="3-DEOXY-MANNO-OCTULOSONATE CYTIDYLYLTRANSFERASE"/>
    <property type="match status" value="1"/>
</dbReference>
<keyword evidence="11" id="KW-1185">Reference proteome</keyword>
<proteinExistence type="inferred from homology"/>
<dbReference type="EC" id="2.4.99.12" evidence="3 8"/>
<dbReference type="RefSeq" id="WP_285670522.1">
    <property type="nucleotide sequence ID" value="NZ_BSYI01000006.1"/>
</dbReference>
<comment type="function">
    <text evidence="1 8">Involved in lipopolysaccharide (LPS) biosynthesis. Catalyzes the transfer of 3-deoxy-D-manno-octulosonate (Kdo) residue(s) from CMP-Kdo to lipid IV(A), the tetraacyldisaccharide-1,4'-bisphosphate precursor of lipid A.</text>
</comment>
<dbReference type="Gene3D" id="3.40.50.2000">
    <property type="entry name" value="Glycogen Phosphorylase B"/>
    <property type="match status" value="1"/>
</dbReference>
<comment type="subcellular location">
    <subcellularLocation>
        <location evidence="8">Cell membrane</location>
    </subcellularLocation>
</comment>
<dbReference type="Gene3D" id="3.40.50.11720">
    <property type="entry name" value="3-Deoxy-D-manno-octulosonic-acid transferase, N-terminal domain"/>
    <property type="match status" value="1"/>
</dbReference>
<evidence type="ECO:0000256" key="4">
    <source>
        <dbReference type="ARBA" id="ARBA00019077"/>
    </source>
</evidence>
<organism evidence="10 11">
    <name type="scientific">Paralimibaculum aggregatum</name>
    <dbReference type="NCBI Taxonomy" id="3036245"/>
    <lineage>
        <taxon>Bacteria</taxon>
        <taxon>Pseudomonadati</taxon>
        <taxon>Pseudomonadota</taxon>
        <taxon>Alphaproteobacteria</taxon>
        <taxon>Rhodobacterales</taxon>
        <taxon>Paracoccaceae</taxon>
        <taxon>Paralimibaculum</taxon>
    </lineage>
</organism>
<protein>
    <recommendedName>
        <fullName evidence="4 8">3-deoxy-D-manno-octulosonic acid transferase</fullName>
        <shortName evidence="8">Kdo transferase</shortName>
        <ecNumber evidence="3 8">2.4.99.12</ecNumber>
    </recommendedName>
    <alternativeName>
        <fullName evidence="6 8">Lipid IV(A) 3-deoxy-D-manno-octulosonic acid transferase</fullName>
    </alternativeName>
</protein>
<dbReference type="EMBL" id="BSYI01000006">
    <property type="protein sequence ID" value="GMG81801.1"/>
    <property type="molecule type" value="Genomic_DNA"/>
</dbReference>
<evidence type="ECO:0000259" key="9">
    <source>
        <dbReference type="Pfam" id="PF04413"/>
    </source>
</evidence>
<evidence type="ECO:0000256" key="8">
    <source>
        <dbReference type="RuleBase" id="RU365103"/>
    </source>
</evidence>
<accession>A0ABQ6LMZ0</accession>
<comment type="similarity">
    <text evidence="8">Belongs to the glycosyltransferase group 1 family.</text>
</comment>
<dbReference type="PANTHER" id="PTHR42755:SF1">
    <property type="entry name" value="3-DEOXY-D-MANNO-OCTULOSONIC ACID TRANSFERASE, MITOCHONDRIAL-RELATED"/>
    <property type="match status" value="1"/>
</dbReference>
<reference evidence="10 11" key="1">
    <citation type="submission" date="2023-04" db="EMBL/GenBank/DDBJ databases">
        <title>Marinoamorphus aggregata gen. nov., sp. Nov., isolate from tissue of brittle star Ophioplocus japonicus.</title>
        <authorList>
            <person name="Kawano K."/>
            <person name="Sawayama S."/>
            <person name="Nakagawa S."/>
        </authorList>
    </citation>
    <scope>NUCLEOTIDE SEQUENCE [LARGE SCALE GENOMIC DNA]</scope>
    <source>
        <strain evidence="10 11">NKW23</strain>
    </source>
</reference>
<dbReference type="Pfam" id="PF04413">
    <property type="entry name" value="Glycos_transf_N"/>
    <property type="match status" value="1"/>
</dbReference>
<dbReference type="InterPro" id="IPR007507">
    <property type="entry name" value="Glycos_transf_N"/>
</dbReference>
<name>A0ABQ6LMZ0_9RHOB</name>
<keyword evidence="8" id="KW-0472">Membrane</keyword>
<dbReference type="Proteomes" id="UP001239909">
    <property type="component" value="Unassembled WGS sequence"/>
</dbReference>
<dbReference type="GO" id="GO:0016740">
    <property type="term" value="F:transferase activity"/>
    <property type="evidence" value="ECO:0007669"/>
    <property type="project" value="UniProtKB-KW"/>
</dbReference>
<comment type="catalytic activity">
    <reaction evidence="7 8">
        <text>lipid IVA (E. coli) + CMP-3-deoxy-beta-D-manno-octulosonate = alpha-Kdo-(2-&gt;6)-lipid IVA (E. coli) + CMP + H(+)</text>
        <dbReference type="Rhea" id="RHEA:28066"/>
        <dbReference type="ChEBI" id="CHEBI:15378"/>
        <dbReference type="ChEBI" id="CHEBI:58603"/>
        <dbReference type="ChEBI" id="CHEBI:60364"/>
        <dbReference type="ChEBI" id="CHEBI:60377"/>
        <dbReference type="ChEBI" id="CHEBI:85987"/>
        <dbReference type="EC" id="2.4.99.12"/>
    </reaction>
</comment>
<dbReference type="InterPro" id="IPR039901">
    <property type="entry name" value="Kdotransferase"/>
</dbReference>
<evidence type="ECO:0000256" key="6">
    <source>
        <dbReference type="ARBA" id="ARBA00031445"/>
    </source>
</evidence>
<keyword evidence="8" id="KW-1003">Cell membrane</keyword>
<evidence type="ECO:0000313" key="11">
    <source>
        <dbReference type="Proteomes" id="UP001239909"/>
    </source>
</evidence>